<dbReference type="Pfam" id="PF17396">
    <property type="entry name" value="DUF1611_N"/>
    <property type="match status" value="1"/>
</dbReference>
<evidence type="ECO:0000259" key="2">
    <source>
        <dbReference type="Pfam" id="PF17396"/>
    </source>
</evidence>
<organism evidence="3">
    <name type="scientific">hydrothermal vent metagenome</name>
    <dbReference type="NCBI Taxonomy" id="652676"/>
    <lineage>
        <taxon>unclassified sequences</taxon>
        <taxon>metagenomes</taxon>
        <taxon>ecological metagenomes</taxon>
    </lineage>
</organism>
<sequence>MPYTIDLLPNQGDSTQKVAILTEGYSTPFAAKTANSFIRYRTDSVVGVIDKTEQGKTCQSLFGVGGEIPVVASLADCPDANMLLIGIAPPGGQLPAEWMPILYEAIARKMTIVSGLHDFLSENTALMQAANEQGATIVDVRKNDEQNIAMRENINHDCLKIHTVGHDCSIGKMVVSMELTRGLIEAGNDAKFIATGQTGIMISGEGAPIDCVKADFISGTVEKL</sequence>
<reference evidence="3" key="1">
    <citation type="submission" date="2018-06" db="EMBL/GenBank/DDBJ databases">
        <authorList>
            <person name="Zhirakovskaya E."/>
        </authorList>
    </citation>
    <scope>NUCLEOTIDE SEQUENCE</scope>
</reference>
<dbReference type="Gene3D" id="3.40.50.300">
    <property type="entry name" value="P-loop containing nucleotide triphosphate hydrolases"/>
    <property type="match status" value="1"/>
</dbReference>
<evidence type="ECO:0000259" key="1">
    <source>
        <dbReference type="Pfam" id="PF07755"/>
    </source>
</evidence>
<protein>
    <submittedName>
        <fullName evidence="3">Protein often near L-alanine-DL-glutamate epimerase (Cell wall recycling)</fullName>
    </submittedName>
</protein>
<dbReference type="Gene3D" id="3.40.50.720">
    <property type="entry name" value="NAD(P)-binding Rossmann-like Domain"/>
    <property type="match status" value="1"/>
</dbReference>
<accession>A0A3B1DN55</accession>
<dbReference type="AlphaFoldDB" id="A0A3B1DN55"/>
<dbReference type="InterPro" id="IPR011669">
    <property type="entry name" value="DgcN-like"/>
</dbReference>
<dbReference type="Pfam" id="PF07755">
    <property type="entry name" value="DUF1611"/>
    <property type="match status" value="1"/>
</dbReference>
<dbReference type="SUPFAM" id="SSF52540">
    <property type="entry name" value="P-loop containing nucleoside triphosphate hydrolases"/>
    <property type="match status" value="1"/>
</dbReference>
<gene>
    <name evidence="3" type="ORF">MNBD_PLANCTO02-1950</name>
</gene>
<dbReference type="EMBL" id="UOGL01000173">
    <property type="protein sequence ID" value="VAX38273.1"/>
    <property type="molecule type" value="Genomic_DNA"/>
</dbReference>
<dbReference type="InterPro" id="IPR035402">
    <property type="entry name" value="DgcN-like_N"/>
</dbReference>
<dbReference type="InterPro" id="IPR035086">
    <property type="entry name" value="DgcN-like_C"/>
</dbReference>
<feature type="non-terminal residue" evidence="3">
    <location>
        <position position="224"/>
    </location>
</feature>
<feature type="domain" description="D-glutamate N-acetyltransferase-like C-terminal" evidence="1">
    <location>
        <begin position="155"/>
        <end position="224"/>
    </location>
</feature>
<name>A0A3B1DN55_9ZZZZ</name>
<evidence type="ECO:0000313" key="3">
    <source>
        <dbReference type="EMBL" id="VAX38273.1"/>
    </source>
</evidence>
<proteinExistence type="predicted"/>
<dbReference type="PANTHER" id="PTHR40690">
    <property type="entry name" value="GLL3100 PROTEIN"/>
    <property type="match status" value="1"/>
</dbReference>
<dbReference type="PANTHER" id="PTHR40690:SF1">
    <property type="entry name" value="DUF1611 DOMAIN-CONTAINING PROTEIN"/>
    <property type="match status" value="1"/>
</dbReference>
<feature type="domain" description="D-glutamate N-acetyltransferase-like N-terminal" evidence="2">
    <location>
        <begin position="52"/>
        <end position="142"/>
    </location>
</feature>
<dbReference type="InterPro" id="IPR027417">
    <property type="entry name" value="P-loop_NTPase"/>
</dbReference>